<comment type="caution">
    <text evidence="1">The sequence shown here is derived from an EMBL/GenBank/DDBJ whole genome shotgun (WGS) entry which is preliminary data.</text>
</comment>
<accession>A0ABT7F5Q0</accession>
<keyword evidence="2" id="KW-1185">Reference proteome</keyword>
<dbReference type="Proteomes" id="UP001243757">
    <property type="component" value="Unassembled WGS sequence"/>
</dbReference>
<dbReference type="SFLD" id="SFLDG01129">
    <property type="entry name" value="C1.5:_HAD__Beta-PGM__Phosphata"/>
    <property type="match status" value="1"/>
</dbReference>
<dbReference type="RefSeq" id="WP_284482695.1">
    <property type="nucleotide sequence ID" value="NZ_JASNJD010000019.1"/>
</dbReference>
<dbReference type="Pfam" id="PF00702">
    <property type="entry name" value="Hydrolase"/>
    <property type="match status" value="1"/>
</dbReference>
<protein>
    <submittedName>
        <fullName evidence="1">HAD family phosphatase</fullName>
    </submittedName>
</protein>
<dbReference type="PANTHER" id="PTHR43611">
    <property type="entry name" value="ALPHA-D-GLUCOSE 1-PHOSPHATE PHOSPHATASE"/>
    <property type="match status" value="1"/>
</dbReference>
<evidence type="ECO:0000313" key="2">
    <source>
        <dbReference type="Proteomes" id="UP001243757"/>
    </source>
</evidence>
<gene>
    <name evidence="1" type="ORF">QO033_19785</name>
</gene>
<proteinExistence type="predicted"/>
<organism evidence="1 2">
    <name type="scientific">Pseudodonghicola flavimaris</name>
    <dbReference type="NCBI Taxonomy" id="3050036"/>
    <lineage>
        <taxon>Bacteria</taxon>
        <taxon>Pseudomonadati</taxon>
        <taxon>Pseudomonadota</taxon>
        <taxon>Alphaproteobacteria</taxon>
        <taxon>Rhodobacterales</taxon>
        <taxon>Paracoccaceae</taxon>
        <taxon>Pseudodonghicola</taxon>
    </lineage>
</organism>
<dbReference type="CDD" id="cd02603">
    <property type="entry name" value="HAD_sEH-N_like"/>
    <property type="match status" value="1"/>
</dbReference>
<dbReference type="InterPro" id="IPR006439">
    <property type="entry name" value="HAD-SF_hydro_IA"/>
</dbReference>
<dbReference type="InterPro" id="IPR023214">
    <property type="entry name" value="HAD_sf"/>
</dbReference>
<dbReference type="SUPFAM" id="SSF56784">
    <property type="entry name" value="HAD-like"/>
    <property type="match status" value="1"/>
</dbReference>
<dbReference type="PANTHER" id="PTHR43611:SF3">
    <property type="entry name" value="FLAVIN MONONUCLEOTIDE HYDROLASE 1, CHLOROPLATIC"/>
    <property type="match status" value="1"/>
</dbReference>
<dbReference type="InterPro" id="IPR023198">
    <property type="entry name" value="PGP-like_dom2"/>
</dbReference>
<dbReference type="SFLD" id="SFLDS00003">
    <property type="entry name" value="Haloacid_Dehalogenase"/>
    <property type="match status" value="1"/>
</dbReference>
<reference evidence="1 2" key="1">
    <citation type="submission" date="2023-05" db="EMBL/GenBank/DDBJ databases">
        <title>Pseudodonghicola sp. nov.</title>
        <authorList>
            <person name="Huang J."/>
        </authorList>
    </citation>
    <scope>NUCLEOTIDE SEQUENCE [LARGE SCALE GENOMIC DNA]</scope>
    <source>
        <strain evidence="1 2">IC7</strain>
    </source>
</reference>
<dbReference type="NCBIfam" id="TIGR01509">
    <property type="entry name" value="HAD-SF-IA-v3"/>
    <property type="match status" value="1"/>
</dbReference>
<dbReference type="Gene3D" id="1.10.150.240">
    <property type="entry name" value="Putative phosphatase, domain 2"/>
    <property type="match status" value="1"/>
</dbReference>
<evidence type="ECO:0000313" key="1">
    <source>
        <dbReference type="EMBL" id="MDK3019928.1"/>
    </source>
</evidence>
<dbReference type="InterPro" id="IPR036412">
    <property type="entry name" value="HAD-like_sf"/>
</dbReference>
<dbReference type="Gene3D" id="3.40.50.1000">
    <property type="entry name" value="HAD superfamily/HAD-like"/>
    <property type="match status" value="1"/>
</dbReference>
<name>A0ABT7F5Q0_9RHOB</name>
<dbReference type="EMBL" id="JASNJD010000019">
    <property type="protein sequence ID" value="MDK3019928.1"/>
    <property type="molecule type" value="Genomic_DNA"/>
</dbReference>
<sequence length="206" mass="23803">MQPQAVIFDIGNVLIEWQPERFYDAEIGEDRRREMFASVDLHGMNDRVDRGEHFTETIYATAEEYPAWRDEIRMWHDRWIELATPVIDRSVRLLRALRAKGVPVFSLTNFGIQSFDYAATHYPFLLEFDRPYISGHMGVIKPDPQIYRMVEEDCGVAPEALLFTDDRPDNITAARARGWQTHLFTGPDGWADRLVAAGLLTEEDAK</sequence>